<evidence type="ECO:0000313" key="1">
    <source>
        <dbReference type="EMBL" id="QSS60738.1"/>
    </source>
</evidence>
<dbReference type="EMBL" id="CP069110">
    <property type="protein sequence ID" value="QSS60738.1"/>
    <property type="molecule type" value="Genomic_DNA"/>
</dbReference>
<dbReference type="VEuPathDB" id="FungiDB:I7I51_05541"/>
<sequence length="168" mass="19174">MYCTTVTGIFRTRGKYRYICVGRVQNCKSEAGNQLRHGDGAAGNIIALTIIVNYALLDLVSRGTNSASATASTTHVTTLFGAASYTIRSCTAERSRVMWHSESLEKRENEDEETIYFHCWYDESRHRIYDTVSVGTWEYVMHLTLNRWETAESRKTKLATFESSWHPT</sequence>
<dbReference type="AlphaFoldDB" id="A0A8A1M2R9"/>
<dbReference type="OrthoDB" id="10537235at2759"/>
<gene>
    <name evidence="1" type="ORF">I7I51_05541</name>
</gene>
<accession>A0A8A1M2R9</accession>
<proteinExistence type="predicted"/>
<name>A0A8A1M2R9_AJECA</name>
<organism evidence="1 2">
    <name type="scientific">Ajellomyces capsulatus</name>
    <name type="common">Darling's disease fungus</name>
    <name type="synonym">Histoplasma capsulatum</name>
    <dbReference type="NCBI Taxonomy" id="5037"/>
    <lineage>
        <taxon>Eukaryota</taxon>
        <taxon>Fungi</taxon>
        <taxon>Dikarya</taxon>
        <taxon>Ascomycota</taxon>
        <taxon>Pezizomycotina</taxon>
        <taxon>Eurotiomycetes</taxon>
        <taxon>Eurotiomycetidae</taxon>
        <taxon>Onygenales</taxon>
        <taxon>Ajellomycetaceae</taxon>
        <taxon>Histoplasma</taxon>
    </lineage>
</organism>
<dbReference type="Proteomes" id="UP000663671">
    <property type="component" value="Chromosome 4"/>
</dbReference>
<reference evidence="1" key="1">
    <citation type="submission" date="2021-01" db="EMBL/GenBank/DDBJ databases">
        <title>Chromosome-level genome assembly of a human fungal pathogen reveals clustering of transcriptionally co-regulated genes.</title>
        <authorList>
            <person name="Voorhies M."/>
            <person name="Cohen S."/>
            <person name="Shea T.P."/>
            <person name="Petrus S."/>
            <person name="Munoz J.F."/>
            <person name="Poplawski S."/>
            <person name="Goldman W.E."/>
            <person name="Michael T."/>
            <person name="Cuomo C.A."/>
            <person name="Sil A."/>
            <person name="Beyhan S."/>
        </authorList>
    </citation>
    <scope>NUCLEOTIDE SEQUENCE</scope>
    <source>
        <strain evidence="1">WU24</strain>
    </source>
</reference>
<evidence type="ECO:0000313" key="2">
    <source>
        <dbReference type="Proteomes" id="UP000663671"/>
    </source>
</evidence>
<protein>
    <submittedName>
        <fullName evidence="1">Uncharacterized protein</fullName>
    </submittedName>
</protein>